<feature type="region of interest" description="Disordered" evidence="1">
    <location>
        <begin position="663"/>
        <end position="708"/>
    </location>
</feature>
<evidence type="ECO:0000256" key="1">
    <source>
        <dbReference type="SAM" id="MobiDB-lite"/>
    </source>
</evidence>
<evidence type="ECO:0000313" key="2">
    <source>
        <dbReference type="EMBL" id="KAF0134591.1"/>
    </source>
</evidence>
<name>A0A833L1P6_UNCSA</name>
<dbReference type="EMBL" id="WPAF01000007">
    <property type="protein sequence ID" value="KAF0134591.1"/>
    <property type="molecule type" value="Genomic_DNA"/>
</dbReference>
<dbReference type="AlphaFoldDB" id="A0A833L1P6"/>
<dbReference type="Proteomes" id="UP000488506">
    <property type="component" value="Unassembled WGS sequence"/>
</dbReference>
<accession>A0A833L1P6</accession>
<feature type="region of interest" description="Disordered" evidence="1">
    <location>
        <begin position="1"/>
        <end position="44"/>
    </location>
</feature>
<organism evidence="2 3">
    <name type="scientific">Candidatus Saganbacteria bacterium</name>
    <dbReference type="NCBI Taxonomy" id="2575572"/>
    <lineage>
        <taxon>Bacteria</taxon>
        <taxon>Bacillati</taxon>
        <taxon>Saganbacteria</taxon>
    </lineage>
</organism>
<gene>
    <name evidence="2" type="ORF">FD145_609</name>
</gene>
<evidence type="ECO:0000313" key="3">
    <source>
        <dbReference type="Proteomes" id="UP000488506"/>
    </source>
</evidence>
<reference evidence="2 3" key="1">
    <citation type="submission" date="2019-12" db="EMBL/GenBank/DDBJ databases">
        <authorList>
            <person name="Wolfe R."/>
            <person name="Danczak R."/>
            <person name="Wilkins M."/>
        </authorList>
    </citation>
    <scope>NUCLEOTIDE SEQUENCE [LARGE SCALE GENOMIC DNA]</scope>
    <source>
        <strain evidence="2">X2_MaxBin.013</strain>
    </source>
</reference>
<feature type="compositionally biased region" description="Polar residues" evidence="1">
    <location>
        <begin position="699"/>
        <end position="708"/>
    </location>
</feature>
<comment type="caution">
    <text evidence="2">The sequence shown here is derived from an EMBL/GenBank/DDBJ whole genome shotgun (WGS) entry which is preliminary data.</text>
</comment>
<sequence length="774" mass="85410">MGEPVRPTSRRVQAPASQPVRPASRPVKKAGSFEGQPKREQASPLNISIKAATWQQALTLMGVKIQGGDKKNDQDFQKEIEKKAKVNLSKGLKWDDLQKIAKAYGIKINEAFFNLLSTGGISTTGDGIVTLDDVKKFFEKVIARIAQGTGQTTEILKRYMQASSFEFVDASEAVKAFRDGVKNDKLYSGENINVNELIDSHTNPALKDVAKAVIAKILKMDVKNIDAKTTLTHDQLQTFFLTMYFLGKVGNPEKIIAEAKGKPAMTGSSAGDLVAWYTKGAVKGEVKAAAAGGTAATGTAGAGDTEITQANWKKKIQELSRRMTSGHYKAATARLIELLKYLKTQKPTFLQAGWQGAFVGLYQQFIVGTRQGQQTIPGINFKITAGDEEGKKLIENLTAVLKEAQKDKDLLAFAAKEKNEATLIKHISVIQVIAGLMKHAGVSAQDIIKFMDENIKPLQLSASSIDVESKTMLLRMIVVFKLKKIYESTTAGQSQLKGNEAIAVVREELEQLKAILGNAALWTGKEALRVLLTHELAKMKTELFIEENKDKTKTPRFTVLSGLDISAELKIIAENWMVNLAAQGNSTVRALINSKSMQIRRGGTQRTALSMANAVDAYIANKIYTDETLLNTAKEKEQKDCKNNNKNAEIAYKKVFTNDKIEGEDDTKKADKTKKKTSKAEKKGSSKSRKSAREKLRSQKNSKYTFRTGKNSLNQDVRFVINKKLYPIAKKTGNNWSWNEGVLAADKFPEKDINKLKTAAKEWGNKQKPEIELP</sequence>
<protein>
    <submittedName>
        <fullName evidence="2">Uncharacterized protein</fullName>
    </submittedName>
</protein>
<proteinExistence type="predicted"/>